<comment type="caution">
    <text evidence="1">The sequence shown here is derived from an EMBL/GenBank/DDBJ whole genome shotgun (WGS) entry which is preliminary data.</text>
</comment>
<reference evidence="1" key="1">
    <citation type="submission" date="2023-07" db="EMBL/GenBank/DDBJ databases">
        <title>Black Yeasts Isolated from many extreme environments.</title>
        <authorList>
            <person name="Coleine C."/>
            <person name="Stajich J.E."/>
            <person name="Selbmann L."/>
        </authorList>
    </citation>
    <scope>NUCLEOTIDE SEQUENCE</scope>
    <source>
        <strain evidence="1">CCFEE 5714</strain>
    </source>
</reference>
<accession>A0ACC3N2G3</accession>
<dbReference type="EMBL" id="JAUTXU010000107">
    <property type="protein sequence ID" value="KAK3707754.1"/>
    <property type="molecule type" value="Genomic_DNA"/>
</dbReference>
<name>A0ACC3N2G3_9PEZI</name>
<organism evidence="1 2">
    <name type="scientific">Vermiconidia calcicola</name>
    <dbReference type="NCBI Taxonomy" id="1690605"/>
    <lineage>
        <taxon>Eukaryota</taxon>
        <taxon>Fungi</taxon>
        <taxon>Dikarya</taxon>
        <taxon>Ascomycota</taxon>
        <taxon>Pezizomycotina</taxon>
        <taxon>Dothideomycetes</taxon>
        <taxon>Dothideomycetidae</taxon>
        <taxon>Mycosphaerellales</taxon>
        <taxon>Extremaceae</taxon>
        <taxon>Vermiconidia</taxon>
    </lineage>
</organism>
<sequence length="464" mass="50773">MAALLDRARSVFRRKPRDDGFDDVDDDRRPVSPVVGPNGIVTGRPEGRRRPHSPQRNQPRPQTSEQNQQERPNTPQRRPRPQTGDGQQPPLARTPATQSGHLEIALHNDTNSSTVYAYITGQAIDRGNALFLLSADAETPYYPASPPSTGTRLTQNISIDLGRPGNTVYARIPRLAGGRIWFSPGLVEPSVFNEADPNHNVDFGFAEFTFNNAQVFANISYVDFVGLPVAMTLEDTNRTSQHVSGMPANGLETVAQGLRSQTAKDGRRWSSLIVNGKDGRLLRVLSPNSGILLNPSWFQTYWTDYVNNVYNRYMTQRLIIDTQAAFGNATGRVDMSRNFNFGAGGSFPRPSAADIFTCSTGPFATGNNAERNTIIPRLAAAFNRSTLLISNNQPDGVGPRDYYRNPTTNHYARVVHNANLDGKGYAFPYDDVTPDGGVPQEGAVFSFSPALLTVSVGGRNAHVG</sequence>
<gene>
    <name evidence="1" type="ORF">LTR37_011931</name>
</gene>
<evidence type="ECO:0000313" key="2">
    <source>
        <dbReference type="Proteomes" id="UP001281147"/>
    </source>
</evidence>
<keyword evidence="2" id="KW-1185">Reference proteome</keyword>
<protein>
    <submittedName>
        <fullName evidence="1">Uncharacterized protein</fullName>
    </submittedName>
</protein>
<evidence type="ECO:0000313" key="1">
    <source>
        <dbReference type="EMBL" id="KAK3707754.1"/>
    </source>
</evidence>
<dbReference type="Proteomes" id="UP001281147">
    <property type="component" value="Unassembled WGS sequence"/>
</dbReference>
<proteinExistence type="predicted"/>